<evidence type="ECO:0000313" key="1">
    <source>
        <dbReference type="EMBL" id="OAY29963.1"/>
    </source>
</evidence>
<protein>
    <submittedName>
        <fullName evidence="1">Uncharacterized protein</fullName>
    </submittedName>
</protein>
<reference evidence="1" key="1">
    <citation type="submission" date="2016-02" db="EMBL/GenBank/DDBJ databases">
        <title>WGS assembly of Manihot esculenta.</title>
        <authorList>
            <person name="Bredeson J.V."/>
            <person name="Prochnik S.E."/>
            <person name="Lyons J.B."/>
            <person name="Schmutz J."/>
            <person name="Grimwood J."/>
            <person name="Vrebalov J."/>
            <person name="Bart R.S."/>
            <person name="Amuge T."/>
            <person name="Ferguson M.E."/>
            <person name="Green R."/>
            <person name="Putnam N."/>
            <person name="Stites J."/>
            <person name="Rounsley S."/>
            <person name="Rokhsar D.S."/>
        </authorList>
    </citation>
    <scope>NUCLEOTIDE SEQUENCE [LARGE SCALE GENOMIC DNA]</scope>
    <source>
        <tissue evidence="1">Leaf</tissue>
    </source>
</reference>
<name>A0A2C9UI91_MANES</name>
<sequence length="43" mass="4785">MTTLYKSYGGNDKASELIKQLFLDAQAHSGFQFQNGVLSFITD</sequence>
<dbReference type="EMBL" id="CM004401">
    <property type="protein sequence ID" value="OAY29963.1"/>
    <property type="molecule type" value="Genomic_DNA"/>
</dbReference>
<accession>A0A2C9UI91</accession>
<dbReference type="AlphaFoldDB" id="A0A2C9UI91"/>
<organism evidence="1">
    <name type="scientific">Manihot esculenta</name>
    <name type="common">Cassava</name>
    <name type="synonym">Jatropha manihot</name>
    <dbReference type="NCBI Taxonomy" id="3983"/>
    <lineage>
        <taxon>Eukaryota</taxon>
        <taxon>Viridiplantae</taxon>
        <taxon>Streptophyta</taxon>
        <taxon>Embryophyta</taxon>
        <taxon>Tracheophyta</taxon>
        <taxon>Spermatophyta</taxon>
        <taxon>Magnoliopsida</taxon>
        <taxon>eudicotyledons</taxon>
        <taxon>Gunneridae</taxon>
        <taxon>Pentapetalae</taxon>
        <taxon>rosids</taxon>
        <taxon>fabids</taxon>
        <taxon>Malpighiales</taxon>
        <taxon>Euphorbiaceae</taxon>
        <taxon>Crotonoideae</taxon>
        <taxon>Manihoteae</taxon>
        <taxon>Manihot</taxon>
    </lineage>
</organism>
<gene>
    <name evidence="1" type="ORF">MANES_15G185700</name>
</gene>
<proteinExistence type="predicted"/>